<protein>
    <submittedName>
        <fullName evidence="2">Uncharacterized protein</fullName>
    </submittedName>
</protein>
<proteinExistence type="predicted"/>
<accession>A0AAE0GIE1</accession>
<reference evidence="2 3" key="1">
    <citation type="journal article" date="2015" name="Genome Biol. Evol.">
        <title>Comparative Genomics of a Bacterivorous Green Alga Reveals Evolutionary Causalities and Consequences of Phago-Mixotrophic Mode of Nutrition.</title>
        <authorList>
            <person name="Burns J.A."/>
            <person name="Paasch A."/>
            <person name="Narechania A."/>
            <person name="Kim E."/>
        </authorList>
    </citation>
    <scope>NUCLEOTIDE SEQUENCE [LARGE SCALE GENOMIC DNA]</scope>
    <source>
        <strain evidence="2 3">PLY_AMNH</strain>
    </source>
</reference>
<feature type="region of interest" description="Disordered" evidence="1">
    <location>
        <begin position="354"/>
        <end position="437"/>
    </location>
</feature>
<gene>
    <name evidence="2" type="ORF">CYMTET_13438</name>
</gene>
<feature type="compositionally biased region" description="Basic and acidic residues" evidence="1">
    <location>
        <begin position="23"/>
        <end position="41"/>
    </location>
</feature>
<comment type="caution">
    <text evidence="2">The sequence shown here is derived from an EMBL/GenBank/DDBJ whole genome shotgun (WGS) entry which is preliminary data.</text>
</comment>
<keyword evidence="3" id="KW-1185">Reference proteome</keyword>
<dbReference type="AlphaFoldDB" id="A0AAE0GIE1"/>
<dbReference type="Proteomes" id="UP001190700">
    <property type="component" value="Unassembled WGS sequence"/>
</dbReference>
<evidence type="ECO:0000313" key="2">
    <source>
        <dbReference type="EMBL" id="KAK3278636.1"/>
    </source>
</evidence>
<sequence length="628" mass="67710">MDHGTDFFVTKSAHQRGPTSPKVTERYESENKTDENKDAERGLFESIRLENRRDDPFLAQSWVLLQSTDPPSAVELEAAAASLMDTCGPLSVAAAMDGLKQSPTFPTGSTQENGAPRVANGGETSYGDLFKRKTNVGVHDIDTTCLARSPSFGEVLPLQSRDLVDWRQTDLEGKLYTPSDSSCSFEGFQIVNSSEECGGDTLQDISTREFFPLDSKTGVQTPSLKTISSGLIDPVEDIPVRTTGSVSESTDPSGDAARCADPRTDESVSQPLGDPCAFEAACPPPESSKRTELAEENYAQLSQADAKIPSAENSCCGLDLTEGSGDTEEDRLNAECVSFPLEVLNGIEAGNHVRSPTEPGCDSSPRAACDGPDPLGCSAEEEREALQPEPAESRALDAADFSKKDTCVERASSQRRQDVSEGLPASSSPEAAQRPEPLNHLTEPVADDTACTQNHSTNLTSNSCSSLSSEMGSPQDLLHALLKMRQNPRLWAVVKSLTRDPRFFAAVRSNPEVSQIINQIKNVDFHLASARATQSLPKRRTGVKIEEISDTDTGFMFWLKEVIHKLWHALGSVVPGLSQSFQKSFPEGVTTSDLAGVDTPTSSVHMAMAVSVVLVVTVLLRRTRSTNP</sequence>
<organism evidence="2 3">
    <name type="scientific">Cymbomonas tetramitiformis</name>
    <dbReference type="NCBI Taxonomy" id="36881"/>
    <lineage>
        <taxon>Eukaryota</taxon>
        <taxon>Viridiplantae</taxon>
        <taxon>Chlorophyta</taxon>
        <taxon>Pyramimonadophyceae</taxon>
        <taxon>Pyramimonadales</taxon>
        <taxon>Pyramimonadaceae</taxon>
        <taxon>Cymbomonas</taxon>
    </lineage>
</organism>
<name>A0AAE0GIE1_9CHLO</name>
<evidence type="ECO:0000256" key="1">
    <source>
        <dbReference type="SAM" id="MobiDB-lite"/>
    </source>
</evidence>
<feature type="region of interest" description="Disordered" evidence="1">
    <location>
        <begin position="1"/>
        <end position="41"/>
    </location>
</feature>
<feature type="compositionally biased region" description="Basic and acidic residues" evidence="1">
    <location>
        <begin position="391"/>
        <end position="408"/>
    </location>
</feature>
<feature type="compositionally biased region" description="Polar residues" evidence="1">
    <location>
        <begin position="242"/>
        <end position="252"/>
    </location>
</feature>
<dbReference type="EMBL" id="LGRX02005350">
    <property type="protein sequence ID" value="KAK3278636.1"/>
    <property type="molecule type" value="Genomic_DNA"/>
</dbReference>
<feature type="region of interest" description="Disordered" evidence="1">
    <location>
        <begin position="242"/>
        <end position="275"/>
    </location>
</feature>
<evidence type="ECO:0000313" key="3">
    <source>
        <dbReference type="Proteomes" id="UP001190700"/>
    </source>
</evidence>